<name>A0ABU8FYW3_9BACI</name>
<keyword evidence="2" id="KW-1185">Reference proteome</keyword>
<accession>A0ABU8FYW3</accession>
<organism evidence="1 2">
    <name type="scientific">Bacillus yunxiaonensis</name>
    <dbReference type="NCBI Taxonomy" id="3127665"/>
    <lineage>
        <taxon>Bacteria</taxon>
        <taxon>Bacillati</taxon>
        <taxon>Bacillota</taxon>
        <taxon>Bacilli</taxon>
        <taxon>Bacillales</taxon>
        <taxon>Bacillaceae</taxon>
        <taxon>Bacillus</taxon>
    </lineage>
</organism>
<reference evidence="1 2" key="1">
    <citation type="submission" date="2024-01" db="EMBL/GenBank/DDBJ databases">
        <title>Seven novel Bacillus-like species.</title>
        <authorList>
            <person name="Liu G."/>
        </authorList>
    </citation>
    <scope>NUCLEOTIDE SEQUENCE [LARGE SCALE GENOMIC DNA]</scope>
    <source>
        <strain evidence="1 2">FJAT-53711</strain>
    </source>
</reference>
<dbReference type="Proteomes" id="UP001367922">
    <property type="component" value="Unassembled WGS sequence"/>
</dbReference>
<dbReference type="Pfam" id="PF09604">
    <property type="entry name" value="Potass_KdpF"/>
    <property type="match status" value="1"/>
</dbReference>
<dbReference type="NCBIfam" id="TIGR02115">
    <property type="entry name" value="potass_kdpF"/>
    <property type="match status" value="1"/>
</dbReference>
<evidence type="ECO:0000313" key="2">
    <source>
        <dbReference type="Proteomes" id="UP001367922"/>
    </source>
</evidence>
<sequence length="26" mass="2900">MSIAVFIIVAALTVYLVYALLNPEKF</sequence>
<comment type="caution">
    <text evidence="1">The sequence shown here is derived from an EMBL/GenBank/DDBJ whole genome shotgun (WGS) entry which is preliminary data.</text>
</comment>
<protein>
    <submittedName>
        <fullName evidence="1">K(+)-transporting ATPase subunit F</fullName>
    </submittedName>
</protein>
<proteinExistence type="predicted"/>
<dbReference type="EMBL" id="JBAWSV010000006">
    <property type="protein sequence ID" value="MEI4831197.1"/>
    <property type="molecule type" value="Genomic_DNA"/>
</dbReference>
<gene>
    <name evidence="1" type="primary">kdpF</name>
    <name evidence="1" type="ORF">WAX78_17365</name>
</gene>
<dbReference type="InterPro" id="IPR011726">
    <property type="entry name" value="KdpF"/>
</dbReference>
<dbReference type="RefSeq" id="WP_336483473.1">
    <property type="nucleotide sequence ID" value="NZ_JBAWSV010000006.1"/>
</dbReference>
<evidence type="ECO:0000313" key="1">
    <source>
        <dbReference type="EMBL" id="MEI4831197.1"/>
    </source>
</evidence>